<organism evidence="1 2">
    <name type="scientific">Peribacillus simplex</name>
    <dbReference type="NCBI Taxonomy" id="1478"/>
    <lineage>
        <taxon>Bacteria</taxon>
        <taxon>Bacillati</taxon>
        <taxon>Bacillota</taxon>
        <taxon>Bacilli</taxon>
        <taxon>Bacillales</taxon>
        <taxon>Bacillaceae</taxon>
        <taxon>Peribacillus</taxon>
    </lineage>
</organism>
<dbReference type="InterPro" id="IPR026838">
    <property type="entry name" value="YheC/D"/>
</dbReference>
<comment type="caution">
    <text evidence="1">The sequence shown here is derived from an EMBL/GenBank/DDBJ whole genome shotgun (WGS) entry which is preliminary data.</text>
</comment>
<dbReference type="SUPFAM" id="SSF56059">
    <property type="entry name" value="Glutathione synthetase ATP-binding domain-like"/>
    <property type="match status" value="1"/>
</dbReference>
<dbReference type="EMBL" id="LNNH01000029">
    <property type="protein sequence ID" value="KWW17008.1"/>
    <property type="molecule type" value="Genomic_DNA"/>
</dbReference>
<reference evidence="1 2" key="1">
    <citation type="submission" date="2015-11" db="EMBL/GenBank/DDBJ databases">
        <title>Genome Sequence of Bacillus simplex strain VanAntwerpen2.</title>
        <authorList>
            <person name="Couger M.B."/>
        </authorList>
    </citation>
    <scope>NUCLEOTIDE SEQUENCE [LARGE SCALE GENOMIC DNA]</scope>
    <source>
        <strain evidence="1 2">VanAntwerpen02</strain>
    </source>
</reference>
<name>A0A109MWH5_9BACI</name>
<evidence type="ECO:0000313" key="2">
    <source>
        <dbReference type="Proteomes" id="UP000064189"/>
    </source>
</evidence>
<sequence>MRKTFPVEIAVIPGNVLFYPSELGDLEEIELIYFGQHSCPASVKQNPAINQSIVLSESLAESLKFDLTDIPLHLFIYGKTIHIGPLVGIFSSGFTGLSNKPLGERSPFFSKLLSLSRTTGCIPFIFGENVINWDEETIKGYVFENDNWHIQEFPFPNVIYDRLPNRLTENRDGPKEVKQKFQKDYTIPWFNPGFFNKWDVNERLCADEQALPYLPETYPFQSISVVETLLSHYRQVYIKPIHGSLGLGIHQILYDKHENVYYCRYTNEARENKLQKFSTLESIVKHLFHDRPLENLIVQQGISLIRSEKRPVDFRVHTNKDSNGVWQVTAIAAKIAGAGSVTTHIKSGGVIKTVAELFGDDDEAKEVERKLSEAALLLSESMEKHLDGIIAEIGFDFGLDKKGQVWMFEANSKPGRSIFSHPKLKEFELLTRKLSLDYAIYLTEQTITNAISVQR</sequence>
<keyword evidence="2" id="KW-1185">Reference proteome</keyword>
<protein>
    <submittedName>
        <fullName evidence="1">Glutathione synthetase</fullName>
    </submittedName>
</protein>
<evidence type="ECO:0000313" key="1">
    <source>
        <dbReference type="EMBL" id="KWW17008.1"/>
    </source>
</evidence>
<accession>A0A109MWH5</accession>
<proteinExistence type="predicted"/>
<dbReference type="Proteomes" id="UP000064189">
    <property type="component" value="Unassembled WGS sequence"/>
</dbReference>
<dbReference type="Pfam" id="PF14398">
    <property type="entry name" value="ATPgrasp_YheCD"/>
    <property type="match status" value="1"/>
</dbReference>
<dbReference type="AlphaFoldDB" id="A0A109MWH5"/>
<gene>
    <name evidence="1" type="ORF">AS888_23525</name>
</gene>